<feature type="compositionally biased region" description="Basic and acidic residues" evidence="5">
    <location>
        <begin position="605"/>
        <end position="621"/>
    </location>
</feature>
<feature type="compositionally biased region" description="Polar residues" evidence="5">
    <location>
        <begin position="385"/>
        <end position="396"/>
    </location>
</feature>
<dbReference type="STRING" id="5288.A0A5C5G505"/>
<dbReference type="Proteomes" id="UP000311382">
    <property type="component" value="Unassembled WGS sequence"/>
</dbReference>
<protein>
    <recommendedName>
        <fullName evidence="6">HSF-type DNA-binding domain-containing protein</fullName>
    </recommendedName>
</protein>
<keyword evidence="3" id="KW-0539">Nucleus</keyword>
<feature type="compositionally biased region" description="Pro residues" evidence="5">
    <location>
        <begin position="426"/>
        <end position="435"/>
    </location>
</feature>
<dbReference type="EMBL" id="SOZI01000010">
    <property type="protein sequence ID" value="TNY23579.1"/>
    <property type="molecule type" value="Genomic_DNA"/>
</dbReference>
<evidence type="ECO:0000256" key="4">
    <source>
        <dbReference type="RuleBase" id="RU004020"/>
    </source>
</evidence>
<evidence type="ECO:0000256" key="3">
    <source>
        <dbReference type="ARBA" id="ARBA00023242"/>
    </source>
</evidence>
<feature type="compositionally biased region" description="Pro residues" evidence="5">
    <location>
        <begin position="196"/>
        <end position="206"/>
    </location>
</feature>
<comment type="subcellular location">
    <subcellularLocation>
        <location evidence="1">Nucleus</location>
    </subcellularLocation>
</comment>
<dbReference type="GO" id="GO:0043565">
    <property type="term" value="F:sequence-specific DNA binding"/>
    <property type="evidence" value="ECO:0007669"/>
    <property type="project" value="InterPro"/>
</dbReference>
<feature type="compositionally biased region" description="Low complexity" evidence="5">
    <location>
        <begin position="150"/>
        <end position="162"/>
    </location>
</feature>
<dbReference type="GO" id="GO:0005634">
    <property type="term" value="C:nucleus"/>
    <property type="evidence" value="ECO:0007669"/>
    <property type="project" value="UniProtKB-SubCell"/>
</dbReference>
<dbReference type="AlphaFoldDB" id="A0A5C5G505"/>
<accession>A0A5C5G505</accession>
<dbReference type="InterPro" id="IPR000232">
    <property type="entry name" value="HSF_DNA-bd"/>
</dbReference>
<feature type="compositionally biased region" description="Gly residues" evidence="5">
    <location>
        <begin position="531"/>
        <end position="541"/>
    </location>
</feature>
<organism evidence="7 8">
    <name type="scientific">Rhodotorula diobovata</name>
    <dbReference type="NCBI Taxonomy" id="5288"/>
    <lineage>
        <taxon>Eukaryota</taxon>
        <taxon>Fungi</taxon>
        <taxon>Dikarya</taxon>
        <taxon>Basidiomycota</taxon>
        <taxon>Pucciniomycotina</taxon>
        <taxon>Microbotryomycetes</taxon>
        <taxon>Sporidiobolales</taxon>
        <taxon>Sporidiobolaceae</taxon>
        <taxon>Rhodotorula</taxon>
    </lineage>
</organism>
<dbReference type="OrthoDB" id="2529739at2759"/>
<feature type="region of interest" description="Disordered" evidence="5">
    <location>
        <begin position="290"/>
        <end position="621"/>
    </location>
</feature>
<feature type="compositionally biased region" description="Basic and acidic residues" evidence="5">
    <location>
        <begin position="140"/>
        <end position="149"/>
    </location>
</feature>
<dbReference type="InterPro" id="IPR036390">
    <property type="entry name" value="WH_DNA-bd_sf"/>
</dbReference>
<feature type="compositionally biased region" description="Low complexity" evidence="5">
    <location>
        <begin position="518"/>
        <end position="530"/>
    </location>
</feature>
<keyword evidence="8" id="KW-1185">Reference proteome</keyword>
<reference evidence="7 8" key="1">
    <citation type="submission" date="2019-03" db="EMBL/GenBank/DDBJ databases">
        <title>Rhodosporidium diobovatum UCD-FST 08-225 genome sequencing, assembly, and annotation.</title>
        <authorList>
            <person name="Fakankun I.U."/>
            <person name="Fristensky B."/>
            <person name="Levin D.B."/>
        </authorList>
    </citation>
    <scope>NUCLEOTIDE SEQUENCE [LARGE SCALE GENOMIC DNA]</scope>
    <source>
        <strain evidence="7 8">UCD-FST 08-225</strain>
    </source>
</reference>
<feature type="domain" description="HSF-type DNA-binding" evidence="6">
    <location>
        <begin position="29"/>
        <end position="136"/>
    </location>
</feature>
<evidence type="ECO:0000313" key="8">
    <source>
        <dbReference type="Proteomes" id="UP000311382"/>
    </source>
</evidence>
<evidence type="ECO:0000313" key="7">
    <source>
        <dbReference type="EMBL" id="TNY23579.1"/>
    </source>
</evidence>
<comment type="caution">
    <text evidence="7">The sequence shown here is derived from an EMBL/GenBank/DDBJ whole genome shotgun (WGS) entry which is preliminary data.</text>
</comment>
<feature type="region of interest" description="Disordered" evidence="5">
    <location>
        <begin position="264"/>
        <end position="283"/>
    </location>
</feature>
<dbReference type="InterPro" id="IPR036388">
    <property type="entry name" value="WH-like_DNA-bd_sf"/>
</dbReference>
<keyword evidence="2" id="KW-0238">DNA-binding</keyword>
<evidence type="ECO:0000256" key="5">
    <source>
        <dbReference type="SAM" id="MobiDB-lite"/>
    </source>
</evidence>
<comment type="similarity">
    <text evidence="4">Belongs to the HSF family.</text>
</comment>
<gene>
    <name evidence="7" type="ORF">DMC30DRAFT_11216</name>
</gene>
<dbReference type="SUPFAM" id="SSF46785">
    <property type="entry name" value="Winged helix' DNA-binding domain"/>
    <property type="match status" value="1"/>
</dbReference>
<sequence length="621" mass="66001">MSTSAPSSQPQQLGHPAPPPPPPQRSTNKRSQFIEKLHDLLENPLDPDSLRWTADGQGFEITTNEPKARNALSPKWDFRSLSSFIRQLSYYNFKRLSDRRRSSERRSSNNGFIVFSHPTGFFVRGDKSQLDGIIRKTRTRQAEKGRRDSLASTTSADDSATSPFPQYDDGQPGPSYSNVPGPPFGYGVPGQAGRAYPPPPPPPPLGLPHDSMASWRNYPQAGMQSAPAAMSSFPPPLGGQPPHAQAYEYSQWSQQQMYRRGSLTQFRVETSPRSKPADLPESQAYQTTLRTHSPLALNDPATAPDGSDFRSPYASQAFPPEQSGHILPPAHGYHIPSQAPSAPPPHARGALPSGLPLSFDPLTHRPSWPPTGGSTYANVPPPLQQPTIPSLQSYDLHQSHGPSGGPPGAVASPTHSPEEDGLPPHTHAPPPPPPTQRAYYDASYGAQQQPHGHQPPLHHQPPSNLFPNLTHYYPPPAGLAASHAQPYSHAHHQAHSYPDGRRASVQLPPFGPGPSALPVPQQQQQQQLAGAGVGGGGGGAGSCSSGRTTPTHGSSAPGSGKLGWALPPLQGVPPPPGPGAGQGASVFGQWPGFGPREGLAAPVREGAEGAVKREEEHGAAS</sequence>
<feature type="region of interest" description="Disordered" evidence="5">
    <location>
        <begin position="1"/>
        <end position="32"/>
    </location>
</feature>
<dbReference type="Gene3D" id="1.10.10.10">
    <property type="entry name" value="Winged helix-like DNA-binding domain superfamily/Winged helix DNA-binding domain"/>
    <property type="match status" value="1"/>
</dbReference>
<evidence type="ECO:0000259" key="6">
    <source>
        <dbReference type="SMART" id="SM00415"/>
    </source>
</evidence>
<feature type="compositionally biased region" description="Low complexity" evidence="5">
    <location>
        <begin position="447"/>
        <end position="462"/>
    </location>
</feature>
<dbReference type="Pfam" id="PF00447">
    <property type="entry name" value="HSF_DNA-bind"/>
    <property type="match status" value="1"/>
</dbReference>
<evidence type="ECO:0000256" key="2">
    <source>
        <dbReference type="ARBA" id="ARBA00023125"/>
    </source>
</evidence>
<proteinExistence type="inferred from homology"/>
<name>A0A5C5G505_9BASI</name>
<feature type="compositionally biased region" description="Polar residues" evidence="5">
    <location>
        <begin position="542"/>
        <end position="557"/>
    </location>
</feature>
<dbReference type="GO" id="GO:0003700">
    <property type="term" value="F:DNA-binding transcription factor activity"/>
    <property type="evidence" value="ECO:0007669"/>
    <property type="project" value="InterPro"/>
</dbReference>
<dbReference type="SMART" id="SM00415">
    <property type="entry name" value="HSF"/>
    <property type="match status" value="1"/>
</dbReference>
<evidence type="ECO:0000256" key="1">
    <source>
        <dbReference type="ARBA" id="ARBA00004123"/>
    </source>
</evidence>
<feature type="region of interest" description="Disordered" evidence="5">
    <location>
        <begin position="133"/>
        <end position="244"/>
    </location>
</feature>